<sequence>MSTSQESTGYDAWSLQDSWAYVFTLTPYTTFWMIDFLLKKANLTYEDYVENPQALRESRIHHLIDAEIDFEELLRQPGRCTSFAIQVARDIKAEAGHKEQHDFQFYNLGRHRIARCTKTGLLIDSASPSGISVLREDMLVQEIQARAARWSSRLSSGQQQLDPWVPGPSQEPLSQTQCMRICLHEIISEDKNPFCLFRQLSIAAVTEHFGLVSWELEERKLELLNTRGKRGTAGQALYNLRHTEEFVWDEYGDAESEAACRQILNRFIEGATVSGSFGKYQWETCKAFHESIWSAANKVWGTRPRHRTNWLDDDNLNAFELELDHQEMIMKDIREFEEEQEERQRKNNLSILRALERKQEEEEKQMEYNSSILRSLETDEEAMSMEENLTRLRALQREEEERQWEYNFAMEREDEVK</sequence>
<dbReference type="EMBL" id="KN847040">
    <property type="protein sequence ID" value="KIW33960.1"/>
    <property type="molecule type" value="Genomic_DNA"/>
</dbReference>
<dbReference type="OrthoDB" id="4455015at2759"/>
<accession>A0A0D2CVU6</accession>
<keyword evidence="2" id="KW-1185">Reference proteome</keyword>
<evidence type="ECO:0000313" key="1">
    <source>
        <dbReference type="EMBL" id="KIW33960.1"/>
    </source>
</evidence>
<organism evidence="1 2">
    <name type="scientific">Cladophialophora immunda</name>
    <dbReference type="NCBI Taxonomy" id="569365"/>
    <lineage>
        <taxon>Eukaryota</taxon>
        <taxon>Fungi</taxon>
        <taxon>Dikarya</taxon>
        <taxon>Ascomycota</taxon>
        <taxon>Pezizomycotina</taxon>
        <taxon>Eurotiomycetes</taxon>
        <taxon>Chaetothyriomycetidae</taxon>
        <taxon>Chaetothyriales</taxon>
        <taxon>Herpotrichiellaceae</taxon>
        <taxon>Cladophialophora</taxon>
    </lineage>
</organism>
<dbReference type="AlphaFoldDB" id="A0A0D2CVU6"/>
<dbReference type="RefSeq" id="XP_016254176.1">
    <property type="nucleotide sequence ID" value="XM_016387248.1"/>
</dbReference>
<dbReference type="GeneID" id="27339965"/>
<reference evidence="1 2" key="1">
    <citation type="submission" date="2015-01" db="EMBL/GenBank/DDBJ databases">
        <title>The Genome Sequence of Cladophialophora immunda CBS83496.</title>
        <authorList>
            <consortium name="The Broad Institute Genomics Platform"/>
            <person name="Cuomo C."/>
            <person name="de Hoog S."/>
            <person name="Gorbushina A."/>
            <person name="Stielow B."/>
            <person name="Teixiera M."/>
            <person name="Abouelleil A."/>
            <person name="Chapman S.B."/>
            <person name="Priest M."/>
            <person name="Young S.K."/>
            <person name="Wortman J."/>
            <person name="Nusbaum C."/>
            <person name="Birren B."/>
        </authorList>
    </citation>
    <scope>NUCLEOTIDE SEQUENCE [LARGE SCALE GENOMIC DNA]</scope>
    <source>
        <strain evidence="1 2">CBS 83496</strain>
    </source>
</reference>
<proteinExistence type="predicted"/>
<dbReference type="Proteomes" id="UP000054466">
    <property type="component" value="Unassembled WGS sequence"/>
</dbReference>
<dbReference type="VEuPathDB" id="FungiDB:PV07_00771"/>
<name>A0A0D2CVU6_9EURO</name>
<dbReference type="HOGENOM" id="CLU_658889_0_0_1"/>
<gene>
    <name evidence="1" type="ORF">PV07_00771</name>
</gene>
<protein>
    <submittedName>
        <fullName evidence="1">Uncharacterized protein</fullName>
    </submittedName>
</protein>
<evidence type="ECO:0000313" key="2">
    <source>
        <dbReference type="Proteomes" id="UP000054466"/>
    </source>
</evidence>